<dbReference type="InterPro" id="IPR036451">
    <property type="entry name" value="CblAdoTrfase-like_sf"/>
</dbReference>
<organism evidence="6 7">
    <name type="scientific">Candidatus Roizmanbacteria bacterium CG10_big_fil_rev_8_21_14_0_10_39_6</name>
    <dbReference type="NCBI Taxonomy" id="1974853"/>
    <lineage>
        <taxon>Bacteria</taxon>
        <taxon>Candidatus Roizmaniibacteriota</taxon>
    </lineage>
</organism>
<dbReference type="PANTHER" id="PTHR12213:SF0">
    <property type="entry name" value="CORRINOID ADENOSYLTRANSFERASE MMAB"/>
    <property type="match status" value="1"/>
</dbReference>
<dbReference type="GO" id="GO:0008817">
    <property type="term" value="F:corrinoid adenosyltransferase activity"/>
    <property type="evidence" value="ECO:0007669"/>
    <property type="project" value="UniProtKB-UniRule"/>
</dbReference>
<dbReference type="GO" id="GO:0005524">
    <property type="term" value="F:ATP binding"/>
    <property type="evidence" value="ECO:0007669"/>
    <property type="project" value="UniProtKB-UniRule"/>
</dbReference>
<dbReference type="Pfam" id="PF01923">
    <property type="entry name" value="Cob_adeno_trans"/>
    <property type="match status" value="1"/>
</dbReference>
<evidence type="ECO:0000256" key="4">
    <source>
        <dbReference type="RuleBase" id="RU366026"/>
    </source>
</evidence>
<reference evidence="7" key="1">
    <citation type="submission" date="2017-09" db="EMBL/GenBank/DDBJ databases">
        <title>Depth-based differentiation of microbial function through sediment-hosted aquifers and enrichment of novel symbionts in the deep terrestrial subsurface.</title>
        <authorList>
            <person name="Probst A.J."/>
            <person name="Ladd B."/>
            <person name="Jarett J.K."/>
            <person name="Geller-Mcgrath D.E."/>
            <person name="Sieber C.M.K."/>
            <person name="Emerson J.B."/>
            <person name="Anantharaman K."/>
            <person name="Thomas B.C."/>
            <person name="Malmstrom R."/>
            <person name="Stieglmeier M."/>
            <person name="Klingl A."/>
            <person name="Woyke T."/>
            <person name="Ryan C.M."/>
            <person name="Banfield J.F."/>
        </authorList>
    </citation>
    <scope>NUCLEOTIDE SEQUENCE [LARGE SCALE GENOMIC DNA]</scope>
</reference>
<gene>
    <name evidence="6" type="ORF">COU88_03465</name>
</gene>
<evidence type="ECO:0000259" key="5">
    <source>
        <dbReference type="Pfam" id="PF01923"/>
    </source>
</evidence>
<keyword evidence="1 4" id="KW-0808">Transferase</keyword>
<comment type="pathway">
    <text evidence="4">Cofactor biosynthesis; adenosylcobalamin biosynthesis; adenosylcobalamin from cob(II)yrinate a,c-diamide: step 2/7.</text>
</comment>
<evidence type="ECO:0000256" key="2">
    <source>
        <dbReference type="ARBA" id="ARBA00022741"/>
    </source>
</evidence>
<name>A0A2M8KS35_9BACT</name>
<dbReference type="GO" id="GO:0009236">
    <property type="term" value="P:cobalamin biosynthetic process"/>
    <property type="evidence" value="ECO:0007669"/>
    <property type="project" value="UniProtKB-UniRule"/>
</dbReference>
<keyword evidence="4" id="KW-0169">Cobalamin biosynthesis</keyword>
<protein>
    <recommendedName>
        <fullName evidence="4">Corrinoid adenosyltransferase</fullName>
        <ecNumber evidence="4">2.5.1.17</ecNumber>
    </recommendedName>
    <alternativeName>
        <fullName evidence="4">Cob(II)alamin adenosyltransferase</fullName>
    </alternativeName>
    <alternativeName>
        <fullName evidence="4">Cob(II)yrinic acid a,c-diamide adenosyltransferase</fullName>
    </alternativeName>
    <alternativeName>
        <fullName evidence="4">Cobinamide/cobalamin adenosyltransferase</fullName>
    </alternativeName>
</protein>
<evidence type="ECO:0000313" key="7">
    <source>
        <dbReference type="Proteomes" id="UP000229554"/>
    </source>
</evidence>
<comment type="catalytic activity">
    <reaction evidence="4">
        <text>2 cob(II)alamin + reduced [electron-transfer flavoprotein] + 2 ATP = 2 adenosylcob(III)alamin + 2 triphosphate + oxidized [electron-transfer flavoprotein] + 3 H(+)</text>
        <dbReference type="Rhea" id="RHEA:28671"/>
        <dbReference type="Rhea" id="RHEA-COMP:10685"/>
        <dbReference type="Rhea" id="RHEA-COMP:10686"/>
        <dbReference type="ChEBI" id="CHEBI:15378"/>
        <dbReference type="ChEBI" id="CHEBI:16304"/>
        <dbReference type="ChEBI" id="CHEBI:18036"/>
        <dbReference type="ChEBI" id="CHEBI:18408"/>
        <dbReference type="ChEBI" id="CHEBI:30616"/>
        <dbReference type="ChEBI" id="CHEBI:57692"/>
        <dbReference type="ChEBI" id="CHEBI:58307"/>
        <dbReference type="EC" id="2.5.1.17"/>
    </reaction>
</comment>
<dbReference type="Gene3D" id="1.20.1200.10">
    <property type="entry name" value="Cobalamin adenosyltransferase-like"/>
    <property type="match status" value="1"/>
</dbReference>
<dbReference type="Proteomes" id="UP000229554">
    <property type="component" value="Unassembled WGS sequence"/>
</dbReference>
<comment type="catalytic activity">
    <reaction evidence="4">
        <text>2 cob(II)yrinate a,c diamide + reduced [electron-transfer flavoprotein] + 2 ATP = 2 adenosylcob(III)yrinate a,c-diamide + 2 triphosphate + oxidized [electron-transfer flavoprotein] + 3 H(+)</text>
        <dbReference type="Rhea" id="RHEA:11528"/>
        <dbReference type="Rhea" id="RHEA-COMP:10685"/>
        <dbReference type="Rhea" id="RHEA-COMP:10686"/>
        <dbReference type="ChEBI" id="CHEBI:15378"/>
        <dbReference type="ChEBI" id="CHEBI:18036"/>
        <dbReference type="ChEBI" id="CHEBI:30616"/>
        <dbReference type="ChEBI" id="CHEBI:57692"/>
        <dbReference type="ChEBI" id="CHEBI:58307"/>
        <dbReference type="ChEBI" id="CHEBI:58503"/>
        <dbReference type="ChEBI" id="CHEBI:58537"/>
        <dbReference type="EC" id="2.5.1.17"/>
    </reaction>
</comment>
<dbReference type="InterPro" id="IPR029499">
    <property type="entry name" value="PduO-typ"/>
</dbReference>
<keyword evidence="3 4" id="KW-0067">ATP-binding</keyword>
<feature type="domain" description="Cobalamin adenosyltransferase-like" evidence="5">
    <location>
        <begin position="4"/>
        <end position="162"/>
    </location>
</feature>
<keyword evidence="2 4" id="KW-0547">Nucleotide-binding</keyword>
<comment type="similarity">
    <text evidence="4">Belongs to the Cob(I)alamin adenosyltransferase family.</text>
</comment>
<accession>A0A2M8KS35</accession>
<evidence type="ECO:0000256" key="1">
    <source>
        <dbReference type="ARBA" id="ARBA00022679"/>
    </source>
</evidence>
<dbReference type="EMBL" id="PFED01000136">
    <property type="protein sequence ID" value="PJE62725.1"/>
    <property type="molecule type" value="Genomic_DNA"/>
</dbReference>
<evidence type="ECO:0000313" key="6">
    <source>
        <dbReference type="EMBL" id="PJE62725.1"/>
    </source>
</evidence>
<sequence length="169" mass="19498">MKVTTKKGDTGITTLYNRARVNKSEPIIGLLGENDEIQSLLGILKTMCTDTKEKNILTTIQKNIYSVMGELSGASIISAHEIQKWTNELEQEDEIIMKQTQIENSFIIPGENEIEAWCQFVRTKVRSLERSYCIFVQSDKKVLKFIPFFNRLSDYLFILGRKYSTHHET</sequence>
<dbReference type="InterPro" id="IPR016030">
    <property type="entry name" value="CblAdoTrfase-like"/>
</dbReference>
<proteinExistence type="inferred from homology"/>
<dbReference type="PANTHER" id="PTHR12213">
    <property type="entry name" value="CORRINOID ADENOSYLTRANSFERASE"/>
    <property type="match status" value="1"/>
</dbReference>
<dbReference type="UniPathway" id="UPA00148">
    <property type="reaction ID" value="UER00233"/>
</dbReference>
<dbReference type="AlphaFoldDB" id="A0A2M8KS35"/>
<comment type="caution">
    <text evidence="6">The sequence shown here is derived from an EMBL/GenBank/DDBJ whole genome shotgun (WGS) entry which is preliminary data.</text>
</comment>
<dbReference type="EC" id="2.5.1.17" evidence="4"/>
<evidence type="ECO:0000256" key="3">
    <source>
        <dbReference type="ARBA" id="ARBA00022840"/>
    </source>
</evidence>
<dbReference type="SUPFAM" id="SSF89028">
    <property type="entry name" value="Cobalamin adenosyltransferase-like"/>
    <property type="match status" value="1"/>
</dbReference>